<evidence type="ECO:0000313" key="5">
    <source>
        <dbReference type="EMBL" id="KAE9984856.1"/>
    </source>
</evidence>
<feature type="region of interest" description="Disordered" evidence="3">
    <location>
        <begin position="1"/>
        <end position="44"/>
    </location>
</feature>
<name>A0A8H3VA74_VENIN</name>
<evidence type="ECO:0000256" key="3">
    <source>
        <dbReference type="SAM" id="MobiDB-lite"/>
    </source>
</evidence>
<dbReference type="AlphaFoldDB" id="A0A8H3VA74"/>
<evidence type="ECO:0000313" key="6">
    <source>
        <dbReference type="Proteomes" id="UP000490939"/>
    </source>
</evidence>
<keyword evidence="6" id="KW-1185">Reference proteome</keyword>
<organism evidence="5 6">
    <name type="scientific">Venturia inaequalis</name>
    <name type="common">Apple scab fungus</name>
    <dbReference type="NCBI Taxonomy" id="5025"/>
    <lineage>
        <taxon>Eukaryota</taxon>
        <taxon>Fungi</taxon>
        <taxon>Dikarya</taxon>
        <taxon>Ascomycota</taxon>
        <taxon>Pezizomycotina</taxon>
        <taxon>Dothideomycetes</taxon>
        <taxon>Pleosporomycetidae</taxon>
        <taxon>Venturiales</taxon>
        <taxon>Venturiaceae</taxon>
        <taxon>Venturia</taxon>
    </lineage>
</organism>
<dbReference type="InterPro" id="IPR036427">
    <property type="entry name" value="Bromodomain-like_sf"/>
</dbReference>
<protein>
    <recommendedName>
        <fullName evidence="4">Bromo domain-containing protein</fullName>
    </recommendedName>
</protein>
<gene>
    <name evidence="5" type="ORF">EG327_004882</name>
</gene>
<dbReference type="GO" id="GO:0006325">
    <property type="term" value="P:chromatin organization"/>
    <property type="evidence" value="ECO:0007669"/>
    <property type="project" value="UniProtKB-ARBA"/>
</dbReference>
<dbReference type="EMBL" id="WNWR01000287">
    <property type="protein sequence ID" value="KAE9984856.1"/>
    <property type="molecule type" value="Genomic_DNA"/>
</dbReference>
<keyword evidence="1 2" id="KW-0103">Bromodomain</keyword>
<dbReference type="Gene3D" id="1.20.920.10">
    <property type="entry name" value="Bromodomain-like"/>
    <property type="match status" value="1"/>
</dbReference>
<evidence type="ECO:0000259" key="4">
    <source>
        <dbReference type="PROSITE" id="PS50014"/>
    </source>
</evidence>
<dbReference type="PROSITE" id="PS50014">
    <property type="entry name" value="BROMODOMAIN_2"/>
    <property type="match status" value="1"/>
</dbReference>
<evidence type="ECO:0000256" key="2">
    <source>
        <dbReference type="PROSITE-ProRule" id="PRU00035"/>
    </source>
</evidence>
<dbReference type="SUPFAM" id="SSF47370">
    <property type="entry name" value="Bromodomain"/>
    <property type="match status" value="1"/>
</dbReference>
<proteinExistence type="predicted"/>
<feature type="region of interest" description="Disordered" evidence="3">
    <location>
        <begin position="97"/>
        <end position="126"/>
    </location>
</feature>
<dbReference type="Proteomes" id="UP000490939">
    <property type="component" value="Unassembled WGS sequence"/>
</dbReference>
<evidence type="ECO:0000256" key="1">
    <source>
        <dbReference type="ARBA" id="ARBA00023117"/>
    </source>
</evidence>
<comment type="caution">
    <text evidence="5">The sequence shown here is derived from an EMBL/GenBank/DDBJ whole genome shotgun (WGS) entry which is preliminary data.</text>
</comment>
<accession>A0A8H3VA74</accession>
<feature type="domain" description="Bromo" evidence="4">
    <location>
        <begin position="127"/>
        <end position="158"/>
    </location>
</feature>
<reference evidence="5 6" key="1">
    <citation type="submission" date="2019-07" db="EMBL/GenBank/DDBJ databases">
        <title>Venturia inaequalis Genome Resource.</title>
        <authorList>
            <person name="Lichtner F.J."/>
        </authorList>
    </citation>
    <scope>NUCLEOTIDE SEQUENCE [LARGE SCALE GENOMIC DNA]</scope>
    <source>
        <strain evidence="5 6">DMI_063113</strain>
    </source>
</reference>
<dbReference type="InterPro" id="IPR001487">
    <property type="entry name" value="Bromodomain"/>
</dbReference>
<sequence>MPATPTSPPQEVSGFLARPKDEFRWPPKLAPPGFRQPNDQKEREEWLARKVSKDTVDAAGILGERAPLLPSSPPPEEKKTACEMMASCTIFIRRDSSAHNNDPVKRANHQPKRYLSANGPRPKKKEEHQAFAYPFMVPVDPVALNTPYYHKVIKKPVSPSTFHHLNLSLLFTSRTCAYQIIP</sequence>